<evidence type="ECO:0000313" key="1">
    <source>
        <dbReference type="EMBL" id="CAI5787551.1"/>
    </source>
</evidence>
<name>A0AA35L0C0_9SAUR</name>
<feature type="non-terminal residue" evidence="1">
    <location>
        <position position="1"/>
    </location>
</feature>
<reference evidence="1" key="1">
    <citation type="submission" date="2022-12" db="EMBL/GenBank/DDBJ databases">
        <authorList>
            <person name="Alioto T."/>
            <person name="Alioto T."/>
            <person name="Gomez Garrido J."/>
        </authorList>
    </citation>
    <scope>NUCLEOTIDE SEQUENCE</scope>
</reference>
<dbReference type="EMBL" id="OX395136">
    <property type="protein sequence ID" value="CAI5787551.1"/>
    <property type="molecule type" value="Genomic_DNA"/>
</dbReference>
<evidence type="ECO:0000313" key="2">
    <source>
        <dbReference type="Proteomes" id="UP001178461"/>
    </source>
</evidence>
<proteinExistence type="predicted"/>
<gene>
    <name evidence="1" type="ORF">PODLI_1B033447</name>
</gene>
<sequence>LLNPDGGPGQEEELSAIVDLPPEMNGSEGESALHGQEQCRFPKACGEAIDDCSFSAGIGCTILTFDRSRVQALCHLPLPFVRQRGFY</sequence>
<organism evidence="1 2">
    <name type="scientific">Podarcis lilfordi</name>
    <name type="common">Lilford's wall lizard</name>
    <dbReference type="NCBI Taxonomy" id="74358"/>
    <lineage>
        <taxon>Eukaryota</taxon>
        <taxon>Metazoa</taxon>
        <taxon>Chordata</taxon>
        <taxon>Craniata</taxon>
        <taxon>Vertebrata</taxon>
        <taxon>Euteleostomi</taxon>
        <taxon>Lepidosauria</taxon>
        <taxon>Squamata</taxon>
        <taxon>Bifurcata</taxon>
        <taxon>Unidentata</taxon>
        <taxon>Episquamata</taxon>
        <taxon>Laterata</taxon>
        <taxon>Lacertibaenia</taxon>
        <taxon>Lacertidae</taxon>
        <taxon>Podarcis</taxon>
    </lineage>
</organism>
<accession>A0AA35L0C0</accession>
<dbReference type="AlphaFoldDB" id="A0AA35L0C0"/>
<keyword evidence="2" id="KW-1185">Reference proteome</keyword>
<protein>
    <submittedName>
        <fullName evidence="1">Uncharacterized protein</fullName>
    </submittedName>
</protein>
<dbReference type="Proteomes" id="UP001178461">
    <property type="component" value="Chromosome 11"/>
</dbReference>